<gene>
    <name evidence="1" type="ORF">FEK35_03880</name>
</gene>
<protein>
    <submittedName>
        <fullName evidence="1">Uncharacterized protein</fullName>
    </submittedName>
</protein>
<dbReference type="EMBL" id="VBUU01000002">
    <property type="protein sequence ID" value="TLG16415.1"/>
    <property type="molecule type" value="Genomic_DNA"/>
</dbReference>
<proteinExistence type="predicted"/>
<comment type="caution">
    <text evidence="1">The sequence shown here is derived from an EMBL/GenBank/DDBJ whole genome shotgun (WGS) entry which is preliminary data.</text>
</comment>
<accession>A0A5R8PJI2</accession>
<dbReference type="OrthoDB" id="4571203at2"/>
<sequence length="99" mass="9918">MAHPPPRRSHPISRVMCHEEVVTMRKALAGIGIGAGLMLATTLGAGPAAAEAPAPVASPSNLTMWLRPLASLVGSGSVTICPGQAMGSFGCSCPPGICL</sequence>
<organism evidence="1 2">
    <name type="scientific">Nocardia cyriacigeorgica</name>
    <dbReference type="NCBI Taxonomy" id="135487"/>
    <lineage>
        <taxon>Bacteria</taxon>
        <taxon>Bacillati</taxon>
        <taxon>Actinomycetota</taxon>
        <taxon>Actinomycetes</taxon>
        <taxon>Mycobacteriales</taxon>
        <taxon>Nocardiaceae</taxon>
        <taxon>Nocardia</taxon>
    </lineage>
</organism>
<dbReference type="AlphaFoldDB" id="A0A5R8PJI2"/>
<evidence type="ECO:0000313" key="1">
    <source>
        <dbReference type="EMBL" id="TLG16415.1"/>
    </source>
</evidence>
<dbReference type="RefSeq" id="WP_138455006.1">
    <property type="nucleotide sequence ID" value="NZ_VBUU01000002.1"/>
</dbReference>
<dbReference type="Proteomes" id="UP000308349">
    <property type="component" value="Unassembled WGS sequence"/>
</dbReference>
<evidence type="ECO:0000313" key="2">
    <source>
        <dbReference type="Proteomes" id="UP000308349"/>
    </source>
</evidence>
<reference evidence="1 2" key="1">
    <citation type="submission" date="2019-05" db="EMBL/GenBank/DDBJ databases">
        <title>Genomes sequences of two Nocardia cyriacigeorgica environmental isolates, type strains Nocardia asteroides ATCC 19247 and Nocardia cyriacigeorgica DSM 44484.</title>
        <authorList>
            <person name="Vautrin F."/>
            <person name="Bergeron E."/>
            <person name="Dubost A."/>
            <person name="Abrouk D."/>
            <person name="Rodriguez Nava V."/>
            <person name="Pujic P."/>
        </authorList>
    </citation>
    <scope>NUCLEOTIDE SEQUENCE [LARGE SCALE GENOMIC DNA]</scope>
    <source>
        <strain evidence="1 2">EML 1456</strain>
    </source>
</reference>
<name>A0A5R8PJI2_9NOCA</name>